<dbReference type="GO" id="GO:0003677">
    <property type="term" value="F:DNA binding"/>
    <property type="evidence" value="ECO:0007669"/>
    <property type="project" value="UniProtKB-KW"/>
</dbReference>
<dbReference type="SMART" id="SM00906">
    <property type="entry name" value="Fungal_trans"/>
    <property type="match status" value="1"/>
</dbReference>
<dbReference type="AlphaFoldDB" id="A0A1E3JZI0"/>
<evidence type="ECO:0000256" key="2">
    <source>
        <dbReference type="ARBA" id="ARBA00022723"/>
    </source>
</evidence>
<evidence type="ECO:0000256" key="3">
    <source>
        <dbReference type="ARBA" id="ARBA00022833"/>
    </source>
</evidence>
<dbReference type="GO" id="GO:0008270">
    <property type="term" value="F:zinc ion binding"/>
    <property type="evidence" value="ECO:0007669"/>
    <property type="project" value="InterPro"/>
</dbReference>
<evidence type="ECO:0000256" key="6">
    <source>
        <dbReference type="ARBA" id="ARBA00023163"/>
    </source>
</evidence>
<dbReference type="PROSITE" id="PS50048">
    <property type="entry name" value="ZN2_CY6_FUNGAL_2"/>
    <property type="match status" value="1"/>
</dbReference>
<evidence type="ECO:0000313" key="11">
    <source>
        <dbReference type="Proteomes" id="UP000094819"/>
    </source>
</evidence>
<dbReference type="OrthoDB" id="2123952at2759"/>
<evidence type="ECO:0000256" key="4">
    <source>
        <dbReference type="ARBA" id="ARBA00023015"/>
    </source>
</evidence>
<dbReference type="Pfam" id="PF00172">
    <property type="entry name" value="Zn_clus"/>
    <property type="match status" value="1"/>
</dbReference>
<keyword evidence="4" id="KW-0805">Transcription regulation</keyword>
<evidence type="ECO:0000313" key="10">
    <source>
        <dbReference type="EMBL" id="ODO06229.1"/>
    </source>
</evidence>
<feature type="compositionally biased region" description="Pro residues" evidence="8">
    <location>
        <begin position="747"/>
        <end position="758"/>
    </location>
</feature>
<dbReference type="SMART" id="SM00066">
    <property type="entry name" value="GAL4"/>
    <property type="match status" value="1"/>
</dbReference>
<feature type="compositionally biased region" description="Low complexity" evidence="8">
    <location>
        <begin position="611"/>
        <end position="622"/>
    </location>
</feature>
<dbReference type="GO" id="GO:0000981">
    <property type="term" value="F:DNA-binding transcription factor activity, RNA polymerase II-specific"/>
    <property type="evidence" value="ECO:0007669"/>
    <property type="project" value="InterPro"/>
</dbReference>
<dbReference type="InterPro" id="IPR036864">
    <property type="entry name" value="Zn2-C6_fun-type_DNA-bd_sf"/>
</dbReference>
<dbReference type="SUPFAM" id="SSF57701">
    <property type="entry name" value="Zn2/Cys6 DNA-binding domain"/>
    <property type="match status" value="1"/>
</dbReference>
<dbReference type="RefSeq" id="XP_019034329.1">
    <property type="nucleotide sequence ID" value="XM_019173624.1"/>
</dbReference>
<comment type="subcellular location">
    <subcellularLocation>
        <location evidence="1">Nucleus</location>
    </subcellularLocation>
</comment>
<evidence type="ECO:0000256" key="5">
    <source>
        <dbReference type="ARBA" id="ARBA00023125"/>
    </source>
</evidence>
<accession>A0A1E3JZI0</accession>
<feature type="compositionally biased region" description="Polar residues" evidence="8">
    <location>
        <begin position="71"/>
        <end position="94"/>
    </location>
</feature>
<evidence type="ECO:0000256" key="1">
    <source>
        <dbReference type="ARBA" id="ARBA00004123"/>
    </source>
</evidence>
<dbReference type="InterPro" id="IPR001138">
    <property type="entry name" value="Zn2Cys6_DnaBD"/>
</dbReference>
<feature type="region of interest" description="Disordered" evidence="8">
    <location>
        <begin position="604"/>
        <end position="637"/>
    </location>
</feature>
<proteinExistence type="predicted"/>
<dbReference type="GO" id="GO:0006351">
    <property type="term" value="P:DNA-templated transcription"/>
    <property type="evidence" value="ECO:0007669"/>
    <property type="project" value="InterPro"/>
</dbReference>
<dbReference type="CDD" id="cd12148">
    <property type="entry name" value="fungal_TF_MHR"/>
    <property type="match status" value="1"/>
</dbReference>
<feature type="compositionally biased region" description="Basic residues" evidence="8">
    <location>
        <begin position="57"/>
        <end position="67"/>
    </location>
</feature>
<keyword evidence="3" id="KW-0862">Zinc</keyword>
<feature type="region of interest" description="Disordered" evidence="8">
    <location>
        <begin position="52"/>
        <end position="134"/>
    </location>
</feature>
<feature type="region of interest" description="Disordered" evidence="8">
    <location>
        <begin position="685"/>
        <end position="765"/>
    </location>
</feature>
<dbReference type="Gene3D" id="4.10.240.10">
    <property type="entry name" value="Zn(2)-C6 fungal-type DNA-binding domain"/>
    <property type="match status" value="1"/>
</dbReference>
<organism evidence="10 11">
    <name type="scientific">Cryptococcus wingfieldii CBS 7118</name>
    <dbReference type="NCBI Taxonomy" id="1295528"/>
    <lineage>
        <taxon>Eukaryota</taxon>
        <taxon>Fungi</taxon>
        <taxon>Dikarya</taxon>
        <taxon>Basidiomycota</taxon>
        <taxon>Agaricomycotina</taxon>
        <taxon>Tremellomycetes</taxon>
        <taxon>Tremellales</taxon>
        <taxon>Cryptococcaceae</taxon>
        <taxon>Cryptococcus</taxon>
    </lineage>
</organism>
<dbReference type="PROSITE" id="PS00463">
    <property type="entry name" value="ZN2_CY6_FUNGAL_1"/>
    <property type="match status" value="1"/>
</dbReference>
<evidence type="ECO:0000259" key="9">
    <source>
        <dbReference type="PROSITE" id="PS50048"/>
    </source>
</evidence>
<keyword evidence="5" id="KW-0238">DNA-binding</keyword>
<dbReference type="CDD" id="cd00067">
    <property type="entry name" value="GAL4"/>
    <property type="match status" value="1"/>
</dbReference>
<dbReference type="Pfam" id="PF04082">
    <property type="entry name" value="Fungal_trans"/>
    <property type="match status" value="1"/>
</dbReference>
<protein>
    <recommendedName>
        <fullName evidence="9">Zn(2)-C6 fungal-type domain-containing protein</fullName>
    </recommendedName>
</protein>
<dbReference type="PANTHER" id="PTHR31313">
    <property type="entry name" value="TY1 ENHANCER ACTIVATOR"/>
    <property type="match status" value="1"/>
</dbReference>
<feature type="domain" description="Zn(2)-C6 fungal-type" evidence="9">
    <location>
        <begin position="17"/>
        <end position="53"/>
    </location>
</feature>
<keyword evidence="6" id="KW-0804">Transcription</keyword>
<dbReference type="PANTHER" id="PTHR31313:SF78">
    <property type="entry name" value="TRANSCRIPTION FACTOR DOMAIN-CONTAINING PROTEIN"/>
    <property type="match status" value="1"/>
</dbReference>
<feature type="compositionally biased region" description="Polar residues" evidence="8">
    <location>
        <begin position="686"/>
        <end position="703"/>
    </location>
</feature>
<dbReference type="InterPro" id="IPR051615">
    <property type="entry name" value="Transcr_Regulatory_Elem"/>
</dbReference>
<keyword evidence="7" id="KW-0539">Nucleus</keyword>
<dbReference type="Proteomes" id="UP000094819">
    <property type="component" value="Unassembled WGS sequence"/>
</dbReference>
<dbReference type="GO" id="GO:0005634">
    <property type="term" value="C:nucleus"/>
    <property type="evidence" value="ECO:0007669"/>
    <property type="project" value="UniProtKB-SubCell"/>
</dbReference>
<reference evidence="10 11" key="1">
    <citation type="submission" date="2016-06" db="EMBL/GenBank/DDBJ databases">
        <title>Evolution of pathogenesis and genome organization in the Tremellales.</title>
        <authorList>
            <person name="Cuomo C."/>
            <person name="Litvintseva A."/>
            <person name="Heitman J."/>
            <person name="Chen Y."/>
            <person name="Sun S."/>
            <person name="Springer D."/>
            <person name="Dromer F."/>
            <person name="Young S."/>
            <person name="Zeng Q."/>
            <person name="Chapman S."/>
            <person name="Gujja S."/>
            <person name="Saif S."/>
            <person name="Birren B."/>
        </authorList>
    </citation>
    <scope>NUCLEOTIDE SEQUENCE [LARGE SCALE GENOMIC DNA]</scope>
    <source>
        <strain evidence="10 11">CBS 7118</strain>
    </source>
</reference>
<dbReference type="InterPro" id="IPR007219">
    <property type="entry name" value="XnlR_reg_dom"/>
</dbReference>
<sequence length="786" mass="87010">MQQPQEPPVSRKRSSRACDACKTRRSKCEELRESSDGTPSCKACREEGQPCQYTLPVRKRGPARGFKHGVDSSSAGAEQQQQRPLRSQYPTATGQPGPANLGHQERSTLSSSRTQSPPPSTSGSAHHPPLRPNEPFFGIPTHMVDQLLAVYFTHVHNVWPLVCKPVFSPHNISAHLLLSMLAVAICVAPECAAEGFHATSLFHMAEHALLRRRNEIKVDIIQSFILMSLRQTGCGDKQSAALYANRASVMATTMGLHLDQGSSPQNTPDVSDLSLSYENDTRSRVYWNCYVLDKVVAEETGRPYVLPYRRSSVPFPGIGETDELETWPPAPMSSALVPVSVRHVTPRRGYVMSCFVWTCRLAMIVEEIMELQLDGPCINAASNAWDRQFAQQSREKRDPNEHRDMIARQLELWKAALPPHLDVDTNSPVSPMPHHVVGITWYHTARILLFSRFLRRRPASSPVAGETERSKDYYAVCSNAAQAVVDLIHLLDTNRVLQHVSSDLIHLLSLTTLFEAYDSVSTDPARAHRAKINFSQCCIWLKEFSSSWPAASSHRVFFEGLIMGGMQLSEPEVLPTSLREREKRPSDASSAVVVGEGIQRVHRHLSGNDNAPSATSSTITSPQFAFRPPRNGTTDVSPANLFQLPQYYWNQLSVNDERLQSQPRYTQDYDFNLYPSSLQYPAGVSPTDQFVTGPTPVSQTSRFSPEVSLSYPQQHLATRPQWAPMQREIPQGSMASNGGRSSSQYPSVPPPSAPPGPPTGAGENLDAVHSALMAYMMDAMKGGGTQ</sequence>
<evidence type="ECO:0000256" key="8">
    <source>
        <dbReference type="SAM" id="MobiDB-lite"/>
    </source>
</evidence>
<comment type="caution">
    <text evidence="10">The sequence shown here is derived from an EMBL/GenBank/DDBJ whole genome shotgun (WGS) entry which is preliminary data.</text>
</comment>
<dbReference type="EMBL" id="AWGH01000003">
    <property type="protein sequence ID" value="ODO06229.1"/>
    <property type="molecule type" value="Genomic_DNA"/>
</dbReference>
<keyword evidence="2" id="KW-0479">Metal-binding</keyword>
<keyword evidence="11" id="KW-1185">Reference proteome</keyword>
<dbReference type="GeneID" id="30190674"/>
<gene>
    <name evidence="10" type="ORF">L198_01461</name>
</gene>
<evidence type="ECO:0000256" key="7">
    <source>
        <dbReference type="ARBA" id="ARBA00023242"/>
    </source>
</evidence>
<name>A0A1E3JZI0_9TREE</name>